<name>A0ABN3WWP2_9ACTN</name>
<dbReference type="Proteomes" id="UP001500403">
    <property type="component" value="Unassembled WGS sequence"/>
</dbReference>
<evidence type="ECO:0000313" key="2">
    <source>
        <dbReference type="EMBL" id="GAA2930622.1"/>
    </source>
</evidence>
<accession>A0ABN3WWP2</accession>
<organism evidence="2 3">
    <name type="scientific">Streptomyces enissocaesilis</name>
    <dbReference type="NCBI Taxonomy" id="332589"/>
    <lineage>
        <taxon>Bacteria</taxon>
        <taxon>Bacillati</taxon>
        <taxon>Actinomycetota</taxon>
        <taxon>Actinomycetes</taxon>
        <taxon>Kitasatosporales</taxon>
        <taxon>Streptomycetaceae</taxon>
        <taxon>Streptomyces</taxon>
        <taxon>Streptomyces rochei group</taxon>
    </lineage>
</organism>
<feature type="region of interest" description="Disordered" evidence="1">
    <location>
        <begin position="120"/>
        <end position="160"/>
    </location>
</feature>
<comment type="caution">
    <text evidence="2">The sequence shown here is derived from an EMBL/GenBank/DDBJ whole genome shotgun (WGS) entry which is preliminary data.</text>
</comment>
<evidence type="ECO:0000313" key="3">
    <source>
        <dbReference type="Proteomes" id="UP001500403"/>
    </source>
</evidence>
<evidence type="ECO:0000256" key="1">
    <source>
        <dbReference type="SAM" id="MobiDB-lite"/>
    </source>
</evidence>
<proteinExistence type="predicted"/>
<reference evidence="2 3" key="1">
    <citation type="journal article" date="2019" name="Int. J. Syst. Evol. Microbiol.">
        <title>The Global Catalogue of Microorganisms (GCM) 10K type strain sequencing project: providing services to taxonomists for standard genome sequencing and annotation.</title>
        <authorList>
            <consortium name="The Broad Institute Genomics Platform"/>
            <consortium name="The Broad Institute Genome Sequencing Center for Infectious Disease"/>
            <person name="Wu L."/>
            <person name="Ma J."/>
        </authorList>
    </citation>
    <scope>NUCLEOTIDE SEQUENCE [LARGE SCALE GENOMIC DNA]</scope>
    <source>
        <strain evidence="2 3">JCM 9088</strain>
    </source>
</reference>
<protein>
    <submittedName>
        <fullName evidence="2">Uncharacterized protein</fullName>
    </submittedName>
</protein>
<sequence length="160" mass="17134">MGRPGSWMPSACGRTTERRRNSIRETSAGPGRWALGAERLAAAVRTWSVDGRIIAVGSLDDPDVLRLTTAPDLRQDGDPARRLLADLDDPERGVLPPGKVGLEIPDGALLREVLLEAGWTSAEPPENDQAAVSDRPRRCPWQGPNALRGHGAGRGSMMVG</sequence>
<feature type="region of interest" description="Disordered" evidence="1">
    <location>
        <begin position="1"/>
        <end position="29"/>
    </location>
</feature>
<keyword evidence="3" id="KW-1185">Reference proteome</keyword>
<dbReference type="EMBL" id="BAAAUD010000013">
    <property type="protein sequence ID" value="GAA2930622.1"/>
    <property type="molecule type" value="Genomic_DNA"/>
</dbReference>
<gene>
    <name evidence="2" type="ORF">GCM10010446_14180</name>
</gene>